<organism evidence="1 2">
    <name type="scientific">Saponaria officinalis</name>
    <name type="common">Common soapwort</name>
    <name type="synonym">Lychnis saponaria</name>
    <dbReference type="NCBI Taxonomy" id="3572"/>
    <lineage>
        <taxon>Eukaryota</taxon>
        <taxon>Viridiplantae</taxon>
        <taxon>Streptophyta</taxon>
        <taxon>Embryophyta</taxon>
        <taxon>Tracheophyta</taxon>
        <taxon>Spermatophyta</taxon>
        <taxon>Magnoliopsida</taxon>
        <taxon>eudicotyledons</taxon>
        <taxon>Gunneridae</taxon>
        <taxon>Pentapetalae</taxon>
        <taxon>Caryophyllales</taxon>
        <taxon>Caryophyllaceae</taxon>
        <taxon>Caryophylleae</taxon>
        <taxon>Saponaria</taxon>
    </lineage>
</organism>
<name>A0AAW1KUJ0_SAPOF</name>
<sequence>MKSRRPISKDRRLINSSAFRVYKVSGIQVFNICMDSASWVFKASCAIYVLSPAKTVLECMQCSCALYVWSQKYKFFRKSFRNNVNAKRKSKSTIKTLFL</sequence>
<dbReference type="AlphaFoldDB" id="A0AAW1KUJ0"/>
<gene>
    <name evidence="1" type="ORF">RND81_05G109300</name>
</gene>
<protein>
    <submittedName>
        <fullName evidence="1">Uncharacterized protein</fullName>
    </submittedName>
</protein>
<evidence type="ECO:0000313" key="1">
    <source>
        <dbReference type="EMBL" id="KAK9724927.1"/>
    </source>
</evidence>
<evidence type="ECO:0000313" key="2">
    <source>
        <dbReference type="Proteomes" id="UP001443914"/>
    </source>
</evidence>
<keyword evidence="2" id="KW-1185">Reference proteome</keyword>
<dbReference type="Proteomes" id="UP001443914">
    <property type="component" value="Unassembled WGS sequence"/>
</dbReference>
<proteinExistence type="predicted"/>
<dbReference type="EMBL" id="JBDFQZ010000005">
    <property type="protein sequence ID" value="KAK9724927.1"/>
    <property type="molecule type" value="Genomic_DNA"/>
</dbReference>
<reference evidence="1" key="1">
    <citation type="submission" date="2024-03" db="EMBL/GenBank/DDBJ databases">
        <title>WGS assembly of Saponaria officinalis var. Norfolk2.</title>
        <authorList>
            <person name="Jenkins J."/>
            <person name="Shu S."/>
            <person name="Grimwood J."/>
            <person name="Barry K."/>
            <person name="Goodstein D."/>
            <person name="Schmutz J."/>
            <person name="Leebens-Mack J."/>
            <person name="Osbourn A."/>
        </authorList>
    </citation>
    <scope>NUCLEOTIDE SEQUENCE [LARGE SCALE GENOMIC DNA]</scope>
    <source>
        <strain evidence="1">JIC</strain>
    </source>
</reference>
<accession>A0AAW1KUJ0</accession>
<comment type="caution">
    <text evidence="1">The sequence shown here is derived from an EMBL/GenBank/DDBJ whole genome shotgun (WGS) entry which is preliminary data.</text>
</comment>